<evidence type="ECO:0000256" key="4">
    <source>
        <dbReference type="ARBA" id="ARBA00013061"/>
    </source>
</evidence>
<name>A0ABY5DJM2_9GAMM</name>
<organism evidence="10 11">
    <name type="scientific">Candidatus Comchoanobacter bicostacola</name>
    <dbReference type="NCBI Taxonomy" id="2919598"/>
    <lineage>
        <taxon>Bacteria</taxon>
        <taxon>Pseudomonadati</taxon>
        <taxon>Pseudomonadota</taxon>
        <taxon>Gammaproteobacteria</taxon>
        <taxon>Candidatus Comchoanobacterales</taxon>
        <taxon>Candidatus Comchoanobacteraceae</taxon>
        <taxon>Candidatus Comchoanobacter</taxon>
    </lineage>
</organism>
<keyword evidence="5 9" id="KW-0808">Transferase</keyword>
<dbReference type="PRINTS" id="PR00477">
    <property type="entry name" value="PHGLYCKINASE"/>
</dbReference>
<dbReference type="GO" id="GO:0016301">
    <property type="term" value="F:kinase activity"/>
    <property type="evidence" value="ECO:0007669"/>
    <property type="project" value="UniProtKB-KW"/>
</dbReference>
<keyword evidence="11" id="KW-1185">Reference proteome</keyword>
<evidence type="ECO:0000313" key="11">
    <source>
        <dbReference type="Proteomes" id="UP001055955"/>
    </source>
</evidence>
<dbReference type="Proteomes" id="UP001055955">
    <property type="component" value="Chromosome"/>
</dbReference>
<comment type="subunit">
    <text evidence="3">Monomer.</text>
</comment>
<gene>
    <name evidence="10" type="primary">pgk</name>
    <name evidence="10" type="ORF">MMH89_04660</name>
</gene>
<evidence type="ECO:0000313" key="10">
    <source>
        <dbReference type="EMBL" id="UTC24509.1"/>
    </source>
</evidence>
<dbReference type="PANTHER" id="PTHR11406">
    <property type="entry name" value="PHOSPHOGLYCERATE KINASE"/>
    <property type="match status" value="1"/>
</dbReference>
<accession>A0ABY5DJM2</accession>
<reference evidence="10 11" key="1">
    <citation type="journal article" date="2022" name="Nat. Microbiol.">
        <title>The microbiome of a bacterivorous marine choanoflagellate contains a resource-demanding obligate bacterial associate.</title>
        <authorList>
            <person name="Needham D.M."/>
            <person name="Poirier C."/>
            <person name="Bachy C."/>
            <person name="George E.E."/>
            <person name="Wilken S."/>
            <person name="Yung C.C.M."/>
            <person name="Limardo A.J."/>
            <person name="Morando M."/>
            <person name="Sudek L."/>
            <person name="Malmstrom R.R."/>
            <person name="Keeling P.J."/>
            <person name="Santoro A.E."/>
            <person name="Worden A.Z."/>
        </authorList>
    </citation>
    <scope>NUCLEOTIDE SEQUENCE [LARGE SCALE GENOMIC DNA]</scope>
    <source>
        <strain evidence="10 11">Comchoano-1</strain>
    </source>
</reference>
<evidence type="ECO:0000256" key="3">
    <source>
        <dbReference type="ARBA" id="ARBA00011245"/>
    </source>
</evidence>
<evidence type="ECO:0000256" key="7">
    <source>
        <dbReference type="ARBA" id="ARBA00022777"/>
    </source>
</evidence>
<keyword evidence="8" id="KW-0067">ATP-binding</keyword>
<dbReference type="Pfam" id="PF00162">
    <property type="entry name" value="PGK"/>
    <property type="match status" value="1"/>
</dbReference>
<dbReference type="SUPFAM" id="SSF53748">
    <property type="entry name" value="Phosphoglycerate kinase"/>
    <property type="match status" value="1"/>
</dbReference>
<dbReference type="InterPro" id="IPR015824">
    <property type="entry name" value="Phosphoglycerate_kinase_N"/>
</dbReference>
<protein>
    <recommendedName>
        <fullName evidence="4 9">Phosphoglycerate kinase</fullName>
        <ecNumber evidence="4 9">2.7.2.3</ecNumber>
    </recommendedName>
</protein>
<evidence type="ECO:0000256" key="6">
    <source>
        <dbReference type="ARBA" id="ARBA00022741"/>
    </source>
</evidence>
<evidence type="ECO:0000256" key="8">
    <source>
        <dbReference type="ARBA" id="ARBA00022840"/>
    </source>
</evidence>
<evidence type="ECO:0000256" key="2">
    <source>
        <dbReference type="ARBA" id="ARBA00008982"/>
    </source>
</evidence>
<keyword evidence="7 9" id="KW-0418">Kinase</keyword>
<dbReference type="InterPro" id="IPR036043">
    <property type="entry name" value="Phosphoglycerate_kinase_sf"/>
</dbReference>
<evidence type="ECO:0000256" key="5">
    <source>
        <dbReference type="ARBA" id="ARBA00022679"/>
    </source>
</evidence>
<dbReference type="InterPro" id="IPR001576">
    <property type="entry name" value="Phosphoglycerate_kinase"/>
</dbReference>
<keyword evidence="6" id="KW-0547">Nucleotide-binding</keyword>
<comment type="similarity">
    <text evidence="2 9">Belongs to the phosphoglycerate kinase family.</text>
</comment>
<dbReference type="PANTHER" id="PTHR11406:SF23">
    <property type="entry name" value="PHOSPHOGLYCERATE KINASE 1, CHLOROPLASTIC-RELATED"/>
    <property type="match status" value="1"/>
</dbReference>
<dbReference type="EC" id="2.7.2.3" evidence="4 9"/>
<dbReference type="EMBL" id="CP092900">
    <property type="protein sequence ID" value="UTC24509.1"/>
    <property type="molecule type" value="Genomic_DNA"/>
</dbReference>
<dbReference type="RefSeq" id="WP_258568293.1">
    <property type="nucleotide sequence ID" value="NZ_CP092900.1"/>
</dbReference>
<evidence type="ECO:0000256" key="9">
    <source>
        <dbReference type="RuleBase" id="RU000532"/>
    </source>
</evidence>
<evidence type="ECO:0000256" key="1">
    <source>
        <dbReference type="ARBA" id="ARBA00000642"/>
    </source>
</evidence>
<proteinExistence type="inferred from homology"/>
<dbReference type="Gene3D" id="3.40.50.1260">
    <property type="entry name" value="Phosphoglycerate kinase, N-terminal domain"/>
    <property type="match status" value="2"/>
</dbReference>
<comment type="catalytic activity">
    <reaction evidence="1 9">
        <text>(2R)-3-phosphoglycerate + ATP = (2R)-3-phospho-glyceroyl phosphate + ADP</text>
        <dbReference type="Rhea" id="RHEA:14801"/>
        <dbReference type="ChEBI" id="CHEBI:30616"/>
        <dbReference type="ChEBI" id="CHEBI:57604"/>
        <dbReference type="ChEBI" id="CHEBI:58272"/>
        <dbReference type="ChEBI" id="CHEBI:456216"/>
        <dbReference type="EC" id="2.7.2.3"/>
    </reaction>
</comment>
<sequence>MNGPQGLKGLTKKSVLIRSDLIWLGLSKMELKRHGTFRHCIETIQVLLSQGCSVRVLFAIGNPFLPNSSVCMRTVCQALATALECPVDYVPVSELAKKELKLGSIQLTDDACISEGEKNVSQRLVQQWLQKIDAIVLVSLNNWDTHYASTKGLKNSGVPLYLGKSLQSFDYWIKTLPGKKIGLLLGGSQVASQLDLAKGLSSNLAYVGLGHVFLSACFSEHVFDALFDQSVVDALNQLSLDKKNVLYPYEVVVYDEALCRSRICVIHDIGPNEQVKDICLRTVDQIIDRIKEDVDVVICAGVLGQYSDPRFARGTDLVLQALAQSKSETVLVGKDIISAAVLLGLSDQFDYLIEGTEVERALISGVVSEDSCVI</sequence>